<organism evidence="3 4">
    <name type="scientific">Desulfoluna spongiiphila</name>
    <dbReference type="NCBI Taxonomy" id="419481"/>
    <lineage>
        <taxon>Bacteria</taxon>
        <taxon>Pseudomonadati</taxon>
        <taxon>Thermodesulfobacteriota</taxon>
        <taxon>Desulfobacteria</taxon>
        <taxon>Desulfobacterales</taxon>
        <taxon>Desulfolunaceae</taxon>
        <taxon>Desulfoluna</taxon>
    </lineage>
</organism>
<protein>
    <recommendedName>
        <fullName evidence="2">DUF4062 domain-containing protein</fullName>
    </recommendedName>
</protein>
<evidence type="ECO:0000313" key="3">
    <source>
        <dbReference type="EMBL" id="SCY46405.1"/>
    </source>
</evidence>
<dbReference type="OrthoDB" id="72299at2"/>
<feature type="domain" description="DUF4062" evidence="2">
    <location>
        <begin position="5"/>
        <end position="91"/>
    </location>
</feature>
<evidence type="ECO:0000256" key="1">
    <source>
        <dbReference type="SAM" id="MobiDB-lite"/>
    </source>
</evidence>
<evidence type="ECO:0000259" key="2">
    <source>
        <dbReference type="Pfam" id="PF13271"/>
    </source>
</evidence>
<dbReference type="Pfam" id="PF13271">
    <property type="entry name" value="DUF4062"/>
    <property type="match status" value="1"/>
</dbReference>
<dbReference type="EMBL" id="FMUX01000009">
    <property type="protein sequence ID" value="SCY46405.1"/>
    <property type="molecule type" value="Genomic_DNA"/>
</dbReference>
<reference evidence="3 4" key="1">
    <citation type="submission" date="2016-10" db="EMBL/GenBank/DDBJ databases">
        <authorList>
            <person name="de Groot N.N."/>
        </authorList>
    </citation>
    <scope>NUCLEOTIDE SEQUENCE [LARGE SCALE GENOMIC DNA]</scope>
    <source>
        <strain evidence="3 4">AA1</strain>
    </source>
</reference>
<name>A0A1G5G499_9BACT</name>
<dbReference type="InterPro" id="IPR025139">
    <property type="entry name" value="DUF4062"/>
</dbReference>
<dbReference type="Proteomes" id="UP000198870">
    <property type="component" value="Unassembled WGS sequence"/>
</dbReference>
<evidence type="ECO:0000313" key="4">
    <source>
        <dbReference type="Proteomes" id="UP000198870"/>
    </source>
</evidence>
<proteinExistence type="predicted"/>
<dbReference type="STRING" id="419481.SAMN05216233_109213"/>
<dbReference type="AlphaFoldDB" id="A0A1G5G499"/>
<accession>A0A1G5G499</accession>
<keyword evidence="4" id="KW-1185">Reference proteome</keyword>
<dbReference type="RefSeq" id="WP_092211273.1">
    <property type="nucleotide sequence ID" value="NZ_FMUX01000009.1"/>
</dbReference>
<feature type="compositionally biased region" description="Pro residues" evidence="1">
    <location>
        <begin position="325"/>
        <end position="338"/>
    </location>
</feature>
<feature type="region of interest" description="Disordered" evidence="1">
    <location>
        <begin position="322"/>
        <end position="346"/>
    </location>
</feature>
<gene>
    <name evidence="3" type="ORF">SAMN05216233_109213</name>
</gene>
<sequence length="346" mass="39456">MAVPKVFVSSTCFDLSEIRTQLKDFIRSFGFIPVLSEYGNVFYNPDLNTADSCLNEVENCQLFILAIGGRFGSKIEPDKNKSVTNAEYEAAVLAKIPIFTLIKSDVLSDHRVYEKNQNSEIKKSIAYPSIDDNCQEHAIDIFEFIDKIYTSPTNNACEGFNKFSDIESYLRKQWAAFFNNLLMKRKNEQSLQPISMQINELEAANQTLKNYLEELIRNTLNTDAQKIISNEKERNLKESERITKIRAVPFINFLTNQYNFSYDLVIQLIQKAQYFDDIIATLGVFSGDFEFNRTKSWWLNGGSSNPEQINIIRNTLELHSLSWKTPPPPPSMPLPAAPPQLGNASS</sequence>